<evidence type="ECO:0000256" key="8">
    <source>
        <dbReference type="PIRSR" id="PIRSR000190-2"/>
    </source>
</evidence>
<dbReference type="EC" id="1.4.3.5" evidence="7"/>
<keyword evidence="12" id="KW-1185">Reference proteome</keyword>
<feature type="binding site" evidence="7">
    <location>
        <position position="63"/>
    </location>
    <ligand>
        <name>substrate</name>
    </ligand>
</feature>
<dbReference type="PROSITE" id="PS01064">
    <property type="entry name" value="PYRIDOX_OXIDASE"/>
    <property type="match status" value="1"/>
</dbReference>
<dbReference type="Proteomes" id="UP000245048">
    <property type="component" value="Unassembled WGS sequence"/>
</dbReference>
<evidence type="ECO:0000256" key="7">
    <source>
        <dbReference type="HAMAP-Rule" id="MF_01629"/>
    </source>
</evidence>
<comment type="subunit">
    <text evidence="2 7">Homodimer.</text>
</comment>
<evidence type="ECO:0000313" key="12">
    <source>
        <dbReference type="Proteomes" id="UP000245048"/>
    </source>
</evidence>
<evidence type="ECO:0000256" key="1">
    <source>
        <dbReference type="ARBA" id="ARBA00007301"/>
    </source>
</evidence>
<comment type="catalytic activity">
    <reaction evidence="7">
        <text>pyridoxine 5'-phosphate + O2 = pyridoxal 5'-phosphate + H2O2</text>
        <dbReference type="Rhea" id="RHEA:15149"/>
        <dbReference type="ChEBI" id="CHEBI:15379"/>
        <dbReference type="ChEBI" id="CHEBI:16240"/>
        <dbReference type="ChEBI" id="CHEBI:58589"/>
        <dbReference type="ChEBI" id="CHEBI:597326"/>
        <dbReference type="EC" id="1.4.3.5"/>
    </reaction>
</comment>
<dbReference type="GO" id="GO:0004733">
    <property type="term" value="F:pyridoxamine phosphate oxidase activity"/>
    <property type="evidence" value="ECO:0007669"/>
    <property type="project" value="UniProtKB-UniRule"/>
</dbReference>
<keyword evidence="6 7" id="KW-0664">Pyridoxine biosynthesis</keyword>
<feature type="binding site" evidence="7">
    <location>
        <position position="124"/>
    </location>
    <ligand>
        <name>substrate</name>
    </ligand>
</feature>
<evidence type="ECO:0000259" key="10">
    <source>
        <dbReference type="Pfam" id="PF10590"/>
    </source>
</evidence>
<dbReference type="PANTHER" id="PTHR10851:SF0">
    <property type="entry name" value="PYRIDOXINE-5'-PHOSPHATE OXIDASE"/>
    <property type="match status" value="1"/>
</dbReference>
<dbReference type="GO" id="GO:0008615">
    <property type="term" value="P:pyridoxine biosynthetic process"/>
    <property type="evidence" value="ECO:0007669"/>
    <property type="project" value="UniProtKB-UniRule"/>
</dbReference>
<comment type="function">
    <text evidence="7">Catalyzes the oxidation of either pyridoxine 5'-phosphate (PNP) or pyridoxamine 5'-phosphate (PMP) into pyridoxal 5'-phosphate (PLP).</text>
</comment>
<evidence type="ECO:0000256" key="6">
    <source>
        <dbReference type="ARBA" id="ARBA00023096"/>
    </source>
</evidence>
<feature type="binding site" evidence="7 8">
    <location>
        <begin position="73"/>
        <end position="74"/>
    </location>
    <ligand>
        <name>FMN</name>
        <dbReference type="ChEBI" id="CHEBI:58210"/>
    </ligand>
</feature>
<comment type="catalytic activity">
    <reaction evidence="7">
        <text>pyridoxamine 5'-phosphate + O2 + H2O = pyridoxal 5'-phosphate + H2O2 + NH4(+)</text>
        <dbReference type="Rhea" id="RHEA:15817"/>
        <dbReference type="ChEBI" id="CHEBI:15377"/>
        <dbReference type="ChEBI" id="CHEBI:15379"/>
        <dbReference type="ChEBI" id="CHEBI:16240"/>
        <dbReference type="ChEBI" id="CHEBI:28938"/>
        <dbReference type="ChEBI" id="CHEBI:58451"/>
        <dbReference type="ChEBI" id="CHEBI:597326"/>
        <dbReference type="EC" id="1.4.3.5"/>
    </reaction>
</comment>
<dbReference type="Pfam" id="PF10590">
    <property type="entry name" value="PNP_phzG_C"/>
    <property type="match status" value="1"/>
</dbReference>
<feature type="binding site" evidence="7">
    <location>
        <position position="120"/>
    </location>
    <ligand>
        <name>substrate</name>
    </ligand>
</feature>
<dbReference type="PANTHER" id="PTHR10851">
    <property type="entry name" value="PYRIDOXINE-5-PHOSPHATE OXIDASE"/>
    <property type="match status" value="1"/>
</dbReference>
<feature type="domain" description="Pyridoxine 5'-phosphate oxidase dimerisation C-terminal" evidence="10">
    <location>
        <begin position="169"/>
        <end position="215"/>
    </location>
</feature>
<dbReference type="SUPFAM" id="SSF50475">
    <property type="entry name" value="FMN-binding split barrel"/>
    <property type="match status" value="1"/>
</dbReference>
<dbReference type="Gene3D" id="2.30.110.10">
    <property type="entry name" value="Electron Transport, Fmn-binding Protein, Chain A"/>
    <property type="match status" value="1"/>
</dbReference>
<dbReference type="OrthoDB" id="9780392at2"/>
<name>A0A2U1V813_9PROT</name>
<feature type="domain" description="Pyridoxamine 5'-phosphate oxidase N-terminal" evidence="9">
    <location>
        <begin position="36"/>
        <end position="155"/>
    </location>
</feature>
<feature type="binding site" evidence="7">
    <location>
        <begin position="188"/>
        <end position="190"/>
    </location>
    <ligand>
        <name>substrate</name>
    </ligand>
</feature>
<comment type="caution">
    <text evidence="11">The sequence shown here is derived from an EMBL/GenBank/DDBJ whole genome shotgun (WGS) entry which is preliminary data.</text>
</comment>
<dbReference type="AlphaFoldDB" id="A0A2U1V813"/>
<reference evidence="12" key="1">
    <citation type="submission" date="2017-10" db="EMBL/GenBank/DDBJ databases">
        <authorList>
            <person name="Toshchakov S.V."/>
            <person name="Goeva M.A."/>
        </authorList>
    </citation>
    <scope>NUCLEOTIDE SEQUENCE [LARGE SCALE GENOMIC DNA]</scope>
    <source>
        <strain evidence="12">JR1/69-1-13</strain>
    </source>
</reference>
<feature type="binding site" evidence="7 8">
    <location>
        <begin position="58"/>
        <end position="63"/>
    </location>
    <ligand>
        <name>FMN</name>
        <dbReference type="ChEBI" id="CHEBI:58210"/>
    </ligand>
</feature>
<evidence type="ECO:0000256" key="2">
    <source>
        <dbReference type="ARBA" id="ARBA00011738"/>
    </source>
</evidence>
<dbReference type="PIRSF" id="PIRSF000190">
    <property type="entry name" value="Pyd_amn-ph_oxd"/>
    <property type="match status" value="1"/>
</dbReference>
<sequence length="215" mass="23688">MTAPDPSATVSAADAIGESADPFALFAAWLAEAEASEPNDPNAMCLATTTPDGFPSARMVLLKGLDARGFVFFTNKESRKGGELGGNPRAALLFHWKTLRRQVRVEGTVEHVAEAESDAYYASRPRLSRLGAWASQQSRPLSGRPELEGALREAEARFPGADIPRPPYWGGYRVLPERLEFWRDMPFRLHDRRIYTPAPAGTSQGGGWRIETIYP</sequence>
<dbReference type="EMBL" id="PDOA01000002">
    <property type="protein sequence ID" value="PWC30042.1"/>
    <property type="molecule type" value="Genomic_DNA"/>
</dbReference>
<protein>
    <recommendedName>
        <fullName evidence="7">Pyridoxine/pyridoxamine 5'-phosphate oxidase</fullName>
        <ecNumber evidence="7">1.4.3.5</ecNumber>
    </recommendedName>
    <alternativeName>
        <fullName evidence="7">PNP/PMP oxidase</fullName>
        <shortName evidence="7">PNPOx</shortName>
    </alternativeName>
    <alternativeName>
        <fullName evidence="7">Pyridoxal 5'-phosphate synthase</fullName>
    </alternativeName>
</protein>
<dbReference type="HAMAP" id="MF_01629">
    <property type="entry name" value="PdxH"/>
    <property type="match status" value="1"/>
</dbReference>
<comment type="cofactor">
    <cofactor evidence="7 8">
        <name>FMN</name>
        <dbReference type="ChEBI" id="CHEBI:58210"/>
    </cofactor>
    <text evidence="7 8">Binds 1 FMN per subunit.</text>
</comment>
<keyword evidence="3 7" id="KW-0285">Flavoprotein</keyword>
<dbReference type="UniPathway" id="UPA01068">
    <property type="reaction ID" value="UER00304"/>
</dbReference>
<accession>A0A2U1V813</accession>
<feature type="binding site" evidence="7 8">
    <location>
        <position position="192"/>
    </location>
    <ligand>
        <name>FMN</name>
        <dbReference type="ChEBI" id="CHEBI:58210"/>
    </ligand>
</feature>
<comment type="pathway">
    <text evidence="7">Cofactor metabolism; pyridoxal 5'-phosphate salvage; pyridoxal 5'-phosphate from pyridoxamine 5'-phosphate: step 1/1.</text>
</comment>
<dbReference type="NCBIfam" id="TIGR00558">
    <property type="entry name" value="pdxH"/>
    <property type="match status" value="1"/>
</dbReference>
<comment type="similarity">
    <text evidence="1 7">Belongs to the pyridoxamine 5'-phosphate oxidase family.</text>
</comment>
<feature type="binding site" evidence="7 8">
    <location>
        <begin position="137"/>
        <end position="138"/>
    </location>
    <ligand>
        <name>FMN</name>
        <dbReference type="ChEBI" id="CHEBI:58210"/>
    </ligand>
</feature>
<dbReference type="InterPro" id="IPR019576">
    <property type="entry name" value="Pyridoxamine_oxidase_dimer_C"/>
</dbReference>
<keyword evidence="4 7" id="KW-0288">FMN</keyword>
<dbReference type="NCBIfam" id="NF004231">
    <property type="entry name" value="PRK05679.1"/>
    <property type="match status" value="1"/>
</dbReference>
<evidence type="ECO:0000256" key="4">
    <source>
        <dbReference type="ARBA" id="ARBA00022643"/>
    </source>
</evidence>
<dbReference type="InterPro" id="IPR019740">
    <property type="entry name" value="Pyridox_Oxase_CS"/>
</dbReference>
<evidence type="ECO:0000256" key="5">
    <source>
        <dbReference type="ARBA" id="ARBA00023002"/>
    </source>
</evidence>
<evidence type="ECO:0000313" key="11">
    <source>
        <dbReference type="EMBL" id="PWC30042.1"/>
    </source>
</evidence>
<dbReference type="InterPro" id="IPR000659">
    <property type="entry name" value="Pyridox_Oxase"/>
</dbReference>
<dbReference type="InterPro" id="IPR012349">
    <property type="entry name" value="Split_barrel_FMN-bd"/>
</dbReference>
<feature type="binding site" evidence="7 8">
    <location>
        <position position="102"/>
    </location>
    <ligand>
        <name>FMN</name>
        <dbReference type="ChEBI" id="CHEBI:58210"/>
    </ligand>
</feature>
<keyword evidence="5 7" id="KW-0560">Oxidoreductase</keyword>
<feature type="binding site" evidence="7 8">
    <location>
        <position position="80"/>
    </location>
    <ligand>
        <name>FMN</name>
        <dbReference type="ChEBI" id="CHEBI:58210"/>
    </ligand>
</feature>
<comment type="pathway">
    <text evidence="7">Cofactor metabolism; pyridoxal 5'-phosphate salvage; pyridoxal 5'-phosphate from pyridoxine 5'-phosphate: step 1/1.</text>
</comment>
<dbReference type="Pfam" id="PF01243">
    <property type="entry name" value="PNPOx_N"/>
    <property type="match status" value="1"/>
</dbReference>
<proteinExistence type="inferred from homology"/>
<evidence type="ECO:0000259" key="9">
    <source>
        <dbReference type="Pfam" id="PF01243"/>
    </source>
</evidence>
<organism evidence="11 12">
    <name type="scientific">Teichococcus aestuarii</name>
    <dbReference type="NCBI Taxonomy" id="568898"/>
    <lineage>
        <taxon>Bacteria</taxon>
        <taxon>Pseudomonadati</taxon>
        <taxon>Pseudomonadota</taxon>
        <taxon>Alphaproteobacteria</taxon>
        <taxon>Acetobacterales</taxon>
        <taxon>Roseomonadaceae</taxon>
        <taxon>Roseomonas</taxon>
    </lineage>
</organism>
<feature type="binding site" evidence="7 8">
    <location>
        <position position="79"/>
    </location>
    <ligand>
        <name>FMN</name>
        <dbReference type="ChEBI" id="CHEBI:58210"/>
    </ligand>
</feature>
<feature type="binding site" evidence="7 8">
    <location>
        <position position="182"/>
    </location>
    <ligand>
        <name>FMN</name>
        <dbReference type="ChEBI" id="CHEBI:58210"/>
    </ligand>
</feature>
<evidence type="ECO:0000256" key="3">
    <source>
        <dbReference type="ARBA" id="ARBA00022630"/>
    </source>
</evidence>
<feature type="binding site" evidence="7">
    <location>
        <position position="128"/>
    </location>
    <ligand>
        <name>substrate</name>
    </ligand>
</feature>
<dbReference type="InterPro" id="IPR011576">
    <property type="entry name" value="Pyridox_Oxase_N"/>
</dbReference>
<dbReference type="GO" id="GO:0010181">
    <property type="term" value="F:FMN binding"/>
    <property type="evidence" value="ECO:0007669"/>
    <property type="project" value="UniProtKB-UniRule"/>
</dbReference>
<dbReference type="FunFam" id="2.30.110.10:FF:000020">
    <property type="entry name" value="PNPO isoform 11"/>
    <property type="match status" value="1"/>
</dbReference>
<gene>
    <name evidence="7 11" type="primary">pdxH</name>
    <name evidence="11" type="ORF">CR165_04035</name>
</gene>